<gene>
    <name evidence="9 11" type="primary">uxuA</name>
    <name evidence="11" type="ORF">G5B40_07125</name>
</gene>
<dbReference type="Pfam" id="PF03786">
    <property type="entry name" value="UxuA"/>
    <property type="match status" value="1"/>
</dbReference>
<dbReference type="Proteomes" id="UP000503336">
    <property type="component" value="Chromosome"/>
</dbReference>
<dbReference type="KEGG" id="hdh:G5B40_07125"/>
<keyword evidence="8 9" id="KW-0456">Lyase</keyword>
<sequence>MKETWRWYGGLDRIGLDEIAQTGAAGVVTALHEIPYGAIWPRETIAARRAQIEAAGFDWTVVESLPIDERIKRGEGDLGPLFANYRQSMANLAAEGVTAICYNFMPLLDWTRTDLAAPVARGGTCLRFSAPKMAAFELHMLGRAAAEDDYPEDVRREAAVWFQRSDETERETLLTSIMAGLPGAYDRYDVAGLKAALARYDGLDRATLRAGYKRFLAEVTPAAEELGVRLCVHPDDPPRDILGLPRVVSNADDIAWIMAAVESPMNGLTLCSGSLGANPLNDVPEIARRFADRIHFAHLRNVAKAPDGSFEEAAHLDGDTDMVALIAALLDEEQRRRDAGRADSEIPFRPDHGHELLFDAARGAHPGYPLIGRLRGLAELRGVIRALAHQGASPSGPNPPRFSASTDAGDISPS</sequence>
<dbReference type="InterPro" id="IPR036237">
    <property type="entry name" value="Xyl_isomerase-like_sf"/>
</dbReference>
<accession>A0A7M3T706</accession>
<dbReference type="EMBL" id="CP049056">
    <property type="protein sequence ID" value="QIE57787.1"/>
    <property type="molecule type" value="Genomic_DNA"/>
</dbReference>
<comment type="cofactor">
    <cofactor evidence="9">
        <name>Fe(2+)</name>
        <dbReference type="ChEBI" id="CHEBI:29033"/>
    </cofactor>
    <cofactor evidence="9">
        <name>Mn(2+)</name>
        <dbReference type="ChEBI" id="CHEBI:29035"/>
    </cofactor>
</comment>
<dbReference type="GO" id="GO:0008927">
    <property type="term" value="F:mannonate dehydratase activity"/>
    <property type="evidence" value="ECO:0007669"/>
    <property type="project" value="UniProtKB-UniRule"/>
</dbReference>
<evidence type="ECO:0000313" key="12">
    <source>
        <dbReference type="Proteomes" id="UP000503336"/>
    </source>
</evidence>
<proteinExistence type="inferred from homology"/>
<evidence type="ECO:0000256" key="10">
    <source>
        <dbReference type="SAM" id="MobiDB-lite"/>
    </source>
</evidence>
<dbReference type="GO" id="GO:0030145">
    <property type="term" value="F:manganese ion binding"/>
    <property type="evidence" value="ECO:0007669"/>
    <property type="project" value="TreeGrafter"/>
</dbReference>
<comment type="pathway">
    <text evidence="3 9">Carbohydrate metabolism; pentose and glucuronate interconversion.</text>
</comment>
<evidence type="ECO:0000313" key="11">
    <source>
        <dbReference type="EMBL" id="QIE57787.1"/>
    </source>
</evidence>
<dbReference type="SUPFAM" id="SSF51658">
    <property type="entry name" value="Xylose isomerase-like"/>
    <property type="match status" value="1"/>
</dbReference>
<comment type="similarity">
    <text evidence="4 9">Belongs to the mannonate dehydratase family.</text>
</comment>
<evidence type="ECO:0000256" key="6">
    <source>
        <dbReference type="ARBA" id="ARBA00023004"/>
    </source>
</evidence>
<reference evidence="11 12" key="1">
    <citation type="submission" date="2020-02" db="EMBL/GenBank/DDBJ databases">
        <title>complete genome sequence of Rhodobacteraceae bacterium.</title>
        <authorList>
            <person name="Park J."/>
            <person name="Kim Y.-S."/>
            <person name="Kim K.-H."/>
        </authorList>
    </citation>
    <scope>NUCLEOTIDE SEQUENCE [LARGE SCALE GENOMIC DNA]</scope>
    <source>
        <strain evidence="11 12">RR4-56</strain>
    </source>
</reference>
<dbReference type="PANTHER" id="PTHR30387">
    <property type="entry name" value="MANNONATE DEHYDRATASE"/>
    <property type="match status" value="1"/>
</dbReference>
<keyword evidence="12" id="KW-1185">Reference proteome</keyword>
<dbReference type="InterPro" id="IPR004628">
    <property type="entry name" value="Man_deHydtase"/>
</dbReference>
<comment type="function">
    <text evidence="2 9">Catalyzes the dehydration of D-mannonate.</text>
</comment>
<dbReference type="GO" id="GO:0008198">
    <property type="term" value="F:ferrous iron binding"/>
    <property type="evidence" value="ECO:0007669"/>
    <property type="project" value="TreeGrafter"/>
</dbReference>
<comment type="catalytic activity">
    <reaction evidence="1 9">
        <text>D-mannonate = 2-dehydro-3-deoxy-D-gluconate + H2O</text>
        <dbReference type="Rhea" id="RHEA:20097"/>
        <dbReference type="ChEBI" id="CHEBI:15377"/>
        <dbReference type="ChEBI" id="CHEBI:17767"/>
        <dbReference type="ChEBI" id="CHEBI:57990"/>
        <dbReference type="EC" id="4.2.1.8"/>
    </reaction>
</comment>
<dbReference type="PIRSF" id="PIRSF016049">
    <property type="entry name" value="Man_dehyd"/>
    <property type="match status" value="1"/>
</dbReference>
<dbReference type="HAMAP" id="MF_00106">
    <property type="entry name" value="UxuA"/>
    <property type="match status" value="1"/>
</dbReference>
<keyword evidence="6 9" id="KW-0408">Iron</keyword>
<dbReference type="NCBIfam" id="TIGR00695">
    <property type="entry name" value="uxuA"/>
    <property type="match status" value="1"/>
</dbReference>
<dbReference type="EC" id="4.2.1.8" evidence="5 9"/>
<evidence type="ECO:0000256" key="4">
    <source>
        <dbReference type="ARBA" id="ARBA00007389"/>
    </source>
</evidence>
<dbReference type="GO" id="GO:0042840">
    <property type="term" value="P:D-glucuronate catabolic process"/>
    <property type="evidence" value="ECO:0007669"/>
    <property type="project" value="TreeGrafter"/>
</dbReference>
<dbReference type="NCBIfam" id="NF003027">
    <property type="entry name" value="PRK03906.1"/>
    <property type="match status" value="1"/>
</dbReference>
<evidence type="ECO:0000256" key="1">
    <source>
        <dbReference type="ARBA" id="ARBA00001794"/>
    </source>
</evidence>
<keyword evidence="7 9" id="KW-0464">Manganese</keyword>
<feature type="region of interest" description="Disordered" evidence="10">
    <location>
        <begin position="389"/>
        <end position="414"/>
    </location>
</feature>
<name>A0A7M3T706_9RHOB</name>
<dbReference type="AlphaFoldDB" id="A0A7M3T706"/>
<evidence type="ECO:0000256" key="3">
    <source>
        <dbReference type="ARBA" id="ARBA00004892"/>
    </source>
</evidence>
<evidence type="ECO:0000256" key="9">
    <source>
        <dbReference type="HAMAP-Rule" id="MF_00106"/>
    </source>
</evidence>
<evidence type="ECO:0000256" key="2">
    <source>
        <dbReference type="ARBA" id="ARBA00002713"/>
    </source>
</evidence>
<evidence type="ECO:0000256" key="5">
    <source>
        <dbReference type="ARBA" id="ARBA00012927"/>
    </source>
</evidence>
<evidence type="ECO:0000256" key="7">
    <source>
        <dbReference type="ARBA" id="ARBA00023211"/>
    </source>
</evidence>
<protein>
    <recommendedName>
        <fullName evidence="5 9">Mannonate dehydratase</fullName>
        <ecNumber evidence="5 9">4.2.1.8</ecNumber>
    </recommendedName>
    <alternativeName>
        <fullName evidence="9">D-mannonate hydro-lyase</fullName>
    </alternativeName>
</protein>
<dbReference type="RefSeq" id="WP_165103363.1">
    <property type="nucleotide sequence ID" value="NZ_CP049056.1"/>
</dbReference>
<evidence type="ECO:0000256" key="8">
    <source>
        <dbReference type="ARBA" id="ARBA00023239"/>
    </source>
</evidence>
<dbReference type="UniPathway" id="UPA00246"/>
<dbReference type="Gene3D" id="3.20.20.150">
    <property type="entry name" value="Divalent-metal-dependent TIM barrel enzymes"/>
    <property type="match status" value="1"/>
</dbReference>
<dbReference type="PANTHER" id="PTHR30387:SF2">
    <property type="entry name" value="MANNONATE DEHYDRATASE"/>
    <property type="match status" value="1"/>
</dbReference>
<organism evidence="11 12">
    <name type="scientific">Pikeienuella piscinae</name>
    <dbReference type="NCBI Taxonomy" id="2748098"/>
    <lineage>
        <taxon>Bacteria</taxon>
        <taxon>Pseudomonadati</taxon>
        <taxon>Pseudomonadota</taxon>
        <taxon>Alphaproteobacteria</taxon>
        <taxon>Rhodobacterales</taxon>
        <taxon>Paracoccaceae</taxon>
        <taxon>Pikeienuella</taxon>
    </lineage>
</organism>